<organism evidence="2 3">
    <name type="scientific">Oceanobacillus luteolus</name>
    <dbReference type="NCBI Taxonomy" id="1274358"/>
    <lineage>
        <taxon>Bacteria</taxon>
        <taxon>Bacillati</taxon>
        <taxon>Bacillota</taxon>
        <taxon>Bacilli</taxon>
        <taxon>Bacillales</taxon>
        <taxon>Bacillaceae</taxon>
        <taxon>Oceanobacillus</taxon>
    </lineage>
</organism>
<dbReference type="Gene3D" id="2.30.30.40">
    <property type="entry name" value="SH3 Domains"/>
    <property type="match status" value="1"/>
</dbReference>
<dbReference type="Gene3D" id="2.40.50.180">
    <property type="entry name" value="CheA-289, Domain 4"/>
    <property type="match status" value="1"/>
</dbReference>
<sequence>MAELNKYILFQMNEQTFAIDVDQVISIERMQMVTAVPRTREFIKGVTEIRSETTAILDLREFLGIRVKEYTDNTRILVVSIDSMQVGLIVDGASEVRDIEAENVQPAPKIVTGIRDDFLKGVAKMDDELILLLNLERILDFEDKNELKDVLHDA</sequence>
<dbReference type="SUPFAM" id="SSF50341">
    <property type="entry name" value="CheW-like"/>
    <property type="match status" value="1"/>
</dbReference>
<reference evidence="3" key="1">
    <citation type="journal article" date="2019" name="Int. J. Syst. Evol. Microbiol.">
        <title>The Global Catalogue of Microorganisms (GCM) 10K type strain sequencing project: providing services to taxonomists for standard genome sequencing and annotation.</title>
        <authorList>
            <consortium name="The Broad Institute Genomics Platform"/>
            <consortium name="The Broad Institute Genome Sequencing Center for Infectious Disease"/>
            <person name="Wu L."/>
            <person name="Ma J."/>
        </authorList>
    </citation>
    <scope>NUCLEOTIDE SEQUENCE [LARGE SCALE GENOMIC DNA]</scope>
    <source>
        <strain evidence="3">CGMCC 1.12376</strain>
    </source>
</reference>
<dbReference type="InterPro" id="IPR039315">
    <property type="entry name" value="CheW"/>
</dbReference>
<dbReference type="PROSITE" id="PS50851">
    <property type="entry name" value="CHEW"/>
    <property type="match status" value="1"/>
</dbReference>
<protein>
    <submittedName>
        <fullName evidence="2">Chemotaxis protein CheW</fullName>
    </submittedName>
</protein>
<accession>A0ABW4HPK6</accession>
<dbReference type="InterPro" id="IPR002545">
    <property type="entry name" value="CheW-lke_dom"/>
</dbReference>
<dbReference type="Proteomes" id="UP001597221">
    <property type="component" value="Unassembled WGS sequence"/>
</dbReference>
<dbReference type="InterPro" id="IPR036061">
    <property type="entry name" value="CheW-like_dom_sf"/>
</dbReference>
<name>A0ABW4HPK6_9BACI</name>
<evidence type="ECO:0000313" key="3">
    <source>
        <dbReference type="Proteomes" id="UP001597221"/>
    </source>
</evidence>
<proteinExistence type="predicted"/>
<dbReference type="PANTHER" id="PTHR22617">
    <property type="entry name" value="CHEMOTAXIS SENSOR HISTIDINE KINASE-RELATED"/>
    <property type="match status" value="1"/>
</dbReference>
<dbReference type="Pfam" id="PF01584">
    <property type="entry name" value="CheW"/>
    <property type="match status" value="1"/>
</dbReference>
<feature type="domain" description="CheW-like" evidence="1">
    <location>
        <begin position="4"/>
        <end position="144"/>
    </location>
</feature>
<dbReference type="EMBL" id="JBHUDE010000034">
    <property type="protein sequence ID" value="MFD1607306.1"/>
    <property type="molecule type" value="Genomic_DNA"/>
</dbReference>
<comment type="caution">
    <text evidence="2">The sequence shown here is derived from an EMBL/GenBank/DDBJ whole genome shotgun (WGS) entry which is preliminary data.</text>
</comment>
<dbReference type="SMART" id="SM00260">
    <property type="entry name" value="CheW"/>
    <property type="match status" value="1"/>
</dbReference>
<evidence type="ECO:0000313" key="2">
    <source>
        <dbReference type="EMBL" id="MFD1607306.1"/>
    </source>
</evidence>
<evidence type="ECO:0000259" key="1">
    <source>
        <dbReference type="PROSITE" id="PS50851"/>
    </source>
</evidence>
<dbReference type="PANTHER" id="PTHR22617:SF23">
    <property type="entry name" value="CHEMOTAXIS PROTEIN CHEW"/>
    <property type="match status" value="1"/>
</dbReference>
<dbReference type="RefSeq" id="WP_251513142.1">
    <property type="nucleotide sequence ID" value="NZ_JAMBON010000009.1"/>
</dbReference>
<gene>
    <name evidence="2" type="ORF">ACFSBH_06555</name>
</gene>
<keyword evidence="3" id="KW-1185">Reference proteome</keyword>